<protein>
    <submittedName>
        <fullName evidence="5">Putative ABC transporter-related protein</fullName>
    </submittedName>
</protein>
<evidence type="ECO:0000256" key="1">
    <source>
        <dbReference type="ARBA" id="ARBA00022448"/>
    </source>
</evidence>
<name>E9LIQ0_9ACTN</name>
<keyword evidence="3" id="KW-0067">ATP-binding</keyword>
<dbReference type="PANTHER" id="PTHR42788:SF13">
    <property type="entry name" value="ALIPHATIC SULFONATES IMPORT ATP-BINDING PROTEIN SSUB"/>
    <property type="match status" value="1"/>
</dbReference>
<dbReference type="SUPFAM" id="SSF52540">
    <property type="entry name" value="P-loop containing nucleoside triphosphate hydrolases"/>
    <property type="match status" value="1"/>
</dbReference>
<dbReference type="InterPro" id="IPR050166">
    <property type="entry name" value="ABC_transporter_ATP-bind"/>
</dbReference>
<dbReference type="AlphaFoldDB" id="E9LIQ0"/>
<dbReference type="InterPro" id="IPR018632">
    <property type="entry name" value="AAA-associated_dom_C"/>
</dbReference>
<dbReference type="Pfam" id="PF09821">
    <property type="entry name" value="AAA_assoc_C"/>
    <property type="match status" value="1"/>
</dbReference>
<sequence>MTMTNLNEVLLATDRLTKSYAGAGGDLPVLAGIDLRIHAGEIVALLGRSGSGKSTLLRCLAGLIPPSAGTVSYKGAPLNGSNPGTAMVFQTFALLPWLTVQQNVELGLEARGVGAPERAEAAIKAIDLIGLDGFESAYPKELSGGMRQRVGFARALVVEPDVLLMDEPFSALDVLTAENLRGELLELWDPGQFPTKAIVIVTHNIDEAVMLADRVLVLDSRPGIIKAEHRIDLARPRPRDGKEFEDLAATIYATMTGRERQLTPATPALRRTPANTPLPPASVDELSGLAEILAKHTEPVDLADLADELGLEIDDLLPLVDALELLAFATVDHGSVALTGVGTDFAGADVQASKEIFAATADGIPLVHTMLTSLRNTDDGTLRIGFFRDLLAHHYTNEQVTQQLDIATDWGRYAELYSYNAINEEYETRPRPTDTGH</sequence>
<dbReference type="InterPro" id="IPR003439">
    <property type="entry name" value="ABC_transporter-like_ATP-bd"/>
</dbReference>
<dbReference type="GO" id="GO:0016887">
    <property type="term" value="F:ATP hydrolysis activity"/>
    <property type="evidence" value="ECO:0007669"/>
    <property type="project" value="InterPro"/>
</dbReference>
<dbReference type="InterPro" id="IPR003593">
    <property type="entry name" value="AAA+_ATPase"/>
</dbReference>
<keyword evidence="2" id="KW-0547">Nucleotide-binding</keyword>
<dbReference type="Gene3D" id="3.40.50.300">
    <property type="entry name" value="P-loop containing nucleotide triphosphate hydrolases"/>
    <property type="match status" value="1"/>
</dbReference>
<dbReference type="PANTHER" id="PTHR42788">
    <property type="entry name" value="TAURINE IMPORT ATP-BINDING PROTEIN-RELATED"/>
    <property type="match status" value="1"/>
</dbReference>
<reference evidence="5" key="1">
    <citation type="journal article" date="2011" name="J. Am. Chem. Soc.">
        <title>Characterization of tiacumicin B biosynthetic gene cluster affording diversified tiacumicin analogues and revealing a tailoring dihalogenase.</title>
        <authorList>
            <person name="Xiao Y."/>
            <person name="Li S."/>
            <person name="Niu S."/>
            <person name="Ma L."/>
            <person name="Zhang G."/>
            <person name="Zhang H."/>
            <person name="Zhang G."/>
            <person name="Ju J."/>
            <person name="Zhang C."/>
        </authorList>
    </citation>
    <scope>NUCLEOTIDE SEQUENCE</scope>
    <source>
        <strain evidence="5">NRRL 18085</strain>
    </source>
</reference>
<gene>
    <name evidence="5" type="primary">tiaT3</name>
</gene>
<evidence type="ECO:0000313" key="5">
    <source>
        <dbReference type="EMBL" id="ADU86007.1"/>
    </source>
</evidence>
<dbReference type="SMART" id="SM00382">
    <property type="entry name" value="AAA"/>
    <property type="match status" value="1"/>
</dbReference>
<dbReference type="InterPro" id="IPR027417">
    <property type="entry name" value="P-loop_NTPase"/>
</dbReference>
<dbReference type="GO" id="GO:0005524">
    <property type="term" value="F:ATP binding"/>
    <property type="evidence" value="ECO:0007669"/>
    <property type="project" value="UniProtKB-KW"/>
</dbReference>
<dbReference type="PROSITE" id="PS00211">
    <property type="entry name" value="ABC_TRANSPORTER_1"/>
    <property type="match status" value="1"/>
</dbReference>
<dbReference type="EMBL" id="HQ011923">
    <property type="protein sequence ID" value="ADU86007.1"/>
    <property type="molecule type" value="Genomic_DNA"/>
</dbReference>
<accession>E9LIQ0</accession>
<dbReference type="CDD" id="cd03293">
    <property type="entry name" value="ABC_NrtD_SsuB_transporters"/>
    <property type="match status" value="1"/>
</dbReference>
<dbReference type="InterPro" id="IPR017871">
    <property type="entry name" value="ABC_transporter-like_CS"/>
</dbReference>
<evidence type="ECO:0000259" key="4">
    <source>
        <dbReference type="PROSITE" id="PS50893"/>
    </source>
</evidence>
<keyword evidence="1" id="KW-0813">Transport</keyword>
<dbReference type="Pfam" id="PF00005">
    <property type="entry name" value="ABC_tran"/>
    <property type="match status" value="1"/>
</dbReference>
<organism evidence="5">
    <name type="scientific">Dactylosporangium aurantiacum subsp. hamdenensis</name>
    <dbReference type="NCBI Taxonomy" id="703577"/>
    <lineage>
        <taxon>Bacteria</taxon>
        <taxon>Bacillati</taxon>
        <taxon>Actinomycetota</taxon>
        <taxon>Actinomycetes</taxon>
        <taxon>Micromonosporales</taxon>
        <taxon>Micromonosporaceae</taxon>
        <taxon>Dactylosporangium</taxon>
    </lineage>
</organism>
<evidence type="ECO:0000256" key="3">
    <source>
        <dbReference type="ARBA" id="ARBA00022840"/>
    </source>
</evidence>
<evidence type="ECO:0000256" key="2">
    <source>
        <dbReference type="ARBA" id="ARBA00022741"/>
    </source>
</evidence>
<dbReference type="PROSITE" id="PS50893">
    <property type="entry name" value="ABC_TRANSPORTER_2"/>
    <property type="match status" value="1"/>
</dbReference>
<proteinExistence type="predicted"/>
<feature type="domain" description="ABC transporter" evidence="4">
    <location>
        <begin position="11"/>
        <end position="245"/>
    </location>
</feature>